<evidence type="ECO:0000256" key="4">
    <source>
        <dbReference type="ARBA" id="ARBA00022692"/>
    </source>
</evidence>
<evidence type="ECO:0000256" key="5">
    <source>
        <dbReference type="ARBA" id="ARBA00022989"/>
    </source>
</evidence>
<comment type="caution">
    <text evidence="8">The sequence shown here is derived from an EMBL/GenBank/DDBJ whole genome shotgun (WGS) entry which is preliminary data.</text>
</comment>
<keyword evidence="6 7" id="KW-0472">Membrane</keyword>
<dbReference type="PANTHER" id="PTHR33452">
    <property type="entry name" value="OXIDOREDUCTASE CATD-RELATED"/>
    <property type="match status" value="1"/>
</dbReference>
<comment type="similarity">
    <text evidence="2">Belongs to the DoxX family.</text>
</comment>
<reference evidence="8 9" key="1">
    <citation type="journal article" date="2016" name="Nat. Commun.">
        <title>Thousands of microbial genomes shed light on interconnected biogeochemical processes in an aquifer system.</title>
        <authorList>
            <person name="Anantharaman K."/>
            <person name="Brown C.T."/>
            <person name="Hug L.A."/>
            <person name="Sharon I."/>
            <person name="Castelle C.J."/>
            <person name="Probst A.J."/>
            <person name="Thomas B.C."/>
            <person name="Singh A."/>
            <person name="Wilkins M.J."/>
            <person name="Karaoz U."/>
            <person name="Brodie E.L."/>
            <person name="Williams K.H."/>
            <person name="Hubbard S.S."/>
            <person name="Banfield J.F."/>
        </authorList>
    </citation>
    <scope>NUCLEOTIDE SEQUENCE [LARGE SCALE GENOMIC DNA]</scope>
</reference>
<dbReference type="InterPro" id="IPR051907">
    <property type="entry name" value="DoxX-like_oxidoreductase"/>
</dbReference>
<evidence type="ECO:0000313" key="9">
    <source>
        <dbReference type="Proteomes" id="UP000178808"/>
    </source>
</evidence>
<evidence type="ECO:0000256" key="2">
    <source>
        <dbReference type="ARBA" id="ARBA00006679"/>
    </source>
</evidence>
<evidence type="ECO:0000256" key="7">
    <source>
        <dbReference type="SAM" id="Phobius"/>
    </source>
</evidence>
<evidence type="ECO:0000256" key="3">
    <source>
        <dbReference type="ARBA" id="ARBA00022475"/>
    </source>
</evidence>
<proteinExistence type="inferred from homology"/>
<name>A0A1G1Z5F7_9BACT</name>
<sequence length="135" mass="14707">MIQLFFVYSTLALFIVRVVLGAVFIAHGLPKIKNFKTANEWFASIGLKPGVLWGTPVVVLEVFGGAALILGFLIQPLAVLFAVGMLISIFWKMHEGLKLVNGYEIDLVLLALAIVLATSGGGLYSLDGILNWRLY</sequence>
<dbReference type="AlphaFoldDB" id="A0A1G1Z5F7"/>
<feature type="transmembrane region" description="Helical" evidence="7">
    <location>
        <begin position="103"/>
        <end position="126"/>
    </location>
</feature>
<feature type="transmembrane region" description="Helical" evidence="7">
    <location>
        <begin position="6"/>
        <end position="29"/>
    </location>
</feature>
<feature type="transmembrane region" description="Helical" evidence="7">
    <location>
        <begin position="66"/>
        <end position="91"/>
    </location>
</feature>
<feature type="transmembrane region" description="Helical" evidence="7">
    <location>
        <begin position="41"/>
        <end position="60"/>
    </location>
</feature>
<evidence type="ECO:0000256" key="1">
    <source>
        <dbReference type="ARBA" id="ARBA00004651"/>
    </source>
</evidence>
<dbReference type="PANTHER" id="PTHR33452:SF1">
    <property type="entry name" value="INNER MEMBRANE PROTEIN YPHA-RELATED"/>
    <property type="match status" value="1"/>
</dbReference>
<comment type="subcellular location">
    <subcellularLocation>
        <location evidence="1">Cell membrane</location>
        <topology evidence="1">Multi-pass membrane protein</topology>
    </subcellularLocation>
</comment>
<dbReference type="Proteomes" id="UP000178808">
    <property type="component" value="Unassembled WGS sequence"/>
</dbReference>
<dbReference type="InterPro" id="IPR032808">
    <property type="entry name" value="DoxX"/>
</dbReference>
<gene>
    <name evidence="8" type="ORF">A3I31_01285</name>
</gene>
<organism evidence="8 9">
    <name type="scientific">Candidatus Colwellbacteria bacterium RIFCSPLOWO2_02_FULL_44_20b</name>
    <dbReference type="NCBI Taxonomy" id="1797691"/>
    <lineage>
        <taxon>Bacteria</taxon>
        <taxon>Candidatus Colwelliibacteriota</taxon>
    </lineage>
</organism>
<accession>A0A1G1Z5F7</accession>
<evidence type="ECO:0000313" key="8">
    <source>
        <dbReference type="EMBL" id="OGY59266.1"/>
    </source>
</evidence>
<dbReference type="EMBL" id="MHIZ01000038">
    <property type="protein sequence ID" value="OGY59266.1"/>
    <property type="molecule type" value="Genomic_DNA"/>
</dbReference>
<dbReference type="Pfam" id="PF07681">
    <property type="entry name" value="DoxX"/>
    <property type="match status" value="1"/>
</dbReference>
<keyword evidence="4 7" id="KW-0812">Transmembrane</keyword>
<keyword evidence="5 7" id="KW-1133">Transmembrane helix</keyword>
<evidence type="ECO:0000256" key="6">
    <source>
        <dbReference type="ARBA" id="ARBA00023136"/>
    </source>
</evidence>
<keyword evidence="3" id="KW-1003">Cell membrane</keyword>
<dbReference type="GO" id="GO:0005886">
    <property type="term" value="C:plasma membrane"/>
    <property type="evidence" value="ECO:0007669"/>
    <property type="project" value="UniProtKB-SubCell"/>
</dbReference>
<evidence type="ECO:0008006" key="10">
    <source>
        <dbReference type="Google" id="ProtNLM"/>
    </source>
</evidence>
<protein>
    <recommendedName>
        <fullName evidence="10">DoxX family protein</fullName>
    </recommendedName>
</protein>